<gene>
    <name evidence="1" type="ORF">METZ01_LOCUS126005</name>
</gene>
<evidence type="ECO:0000313" key="1">
    <source>
        <dbReference type="EMBL" id="SVA73151.1"/>
    </source>
</evidence>
<accession>A0A381Y957</accession>
<dbReference type="AlphaFoldDB" id="A0A381Y957"/>
<proteinExistence type="predicted"/>
<protein>
    <recommendedName>
        <fullName evidence="2">DUF2393 domain-containing protein</fullName>
    </recommendedName>
</protein>
<organism evidence="1">
    <name type="scientific">marine metagenome</name>
    <dbReference type="NCBI Taxonomy" id="408172"/>
    <lineage>
        <taxon>unclassified sequences</taxon>
        <taxon>metagenomes</taxon>
        <taxon>ecological metagenomes</taxon>
    </lineage>
</organism>
<reference evidence="1" key="1">
    <citation type="submission" date="2018-05" db="EMBL/GenBank/DDBJ databases">
        <authorList>
            <person name="Lanie J.A."/>
            <person name="Ng W.-L."/>
            <person name="Kazmierczak K.M."/>
            <person name="Andrzejewski T.M."/>
            <person name="Davidsen T.M."/>
            <person name="Wayne K.J."/>
            <person name="Tettelin H."/>
            <person name="Glass J.I."/>
            <person name="Rusch D."/>
            <person name="Podicherti R."/>
            <person name="Tsui H.-C.T."/>
            <person name="Winkler M.E."/>
        </authorList>
    </citation>
    <scope>NUCLEOTIDE SEQUENCE</scope>
</reference>
<evidence type="ECO:0008006" key="2">
    <source>
        <dbReference type="Google" id="ProtNLM"/>
    </source>
</evidence>
<sequence>MFFRRYRALVILGIVLAILIVLLVLFQQIKRDELNNQLTKVELQNVRIGAGISNGVLGTAIFGEINNKGDKIISIAEMNVEFMNEDGEVAKVHKFFPVNKFSFRESLPLKPGQSKEFGFPIDDIVPEDWDGTFTARLTELIFK</sequence>
<name>A0A381Y957_9ZZZZ</name>
<dbReference type="EMBL" id="UINC01017601">
    <property type="protein sequence ID" value="SVA73151.1"/>
    <property type="molecule type" value="Genomic_DNA"/>
</dbReference>